<evidence type="ECO:0000256" key="3">
    <source>
        <dbReference type="PROSITE-ProRule" id="PRU00221"/>
    </source>
</evidence>
<protein>
    <recommendedName>
        <fullName evidence="9">Telomerase protein component 1</fullName>
    </recommendedName>
</protein>
<dbReference type="InterPro" id="IPR056829">
    <property type="entry name" value="Beta-prop_TEP1_2nd"/>
</dbReference>
<dbReference type="PANTHER" id="PTHR44791">
    <property type="entry name" value="TELOMERASE PROTEIN COMPONENT 1 TEP1"/>
    <property type="match status" value="1"/>
</dbReference>
<proteinExistence type="predicted"/>
<dbReference type="InterPro" id="IPR036465">
    <property type="entry name" value="vWFA_dom_sf"/>
</dbReference>
<dbReference type="InterPro" id="IPR037214">
    <property type="entry name" value="TROVE_dom_sf"/>
</dbReference>
<dbReference type="PROSITE" id="PS00678">
    <property type="entry name" value="WD_REPEATS_1"/>
    <property type="match status" value="2"/>
</dbReference>
<dbReference type="Pfam" id="PF00400">
    <property type="entry name" value="WD40"/>
    <property type="match status" value="5"/>
</dbReference>
<dbReference type="SUPFAM" id="SSF50969">
    <property type="entry name" value="YVTN repeat-like/Quinoprotein amine dehydrogenase"/>
    <property type="match status" value="1"/>
</dbReference>
<dbReference type="InterPro" id="IPR052652">
    <property type="entry name" value="Telomerase_Complex_Comp"/>
</dbReference>
<dbReference type="InterPro" id="IPR015943">
    <property type="entry name" value="WD40/YVTN_repeat-like_dom_sf"/>
</dbReference>
<dbReference type="Proteomes" id="UP001557470">
    <property type="component" value="Unassembled WGS sequence"/>
</dbReference>
<dbReference type="EMBL" id="JAGEUA010000009">
    <property type="protein sequence ID" value="KAL0966294.1"/>
    <property type="molecule type" value="Genomic_DNA"/>
</dbReference>
<dbReference type="InterPro" id="IPR007111">
    <property type="entry name" value="NACHT_NTPase"/>
</dbReference>
<accession>A0ABD0W572</accession>
<dbReference type="InterPro" id="IPR011044">
    <property type="entry name" value="Quino_amine_DH_bsu"/>
</dbReference>
<feature type="repeat" description="WD" evidence="3">
    <location>
        <begin position="1844"/>
        <end position="1885"/>
    </location>
</feature>
<dbReference type="InterPro" id="IPR001680">
    <property type="entry name" value="WD40_rpt"/>
</dbReference>
<dbReference type="Gene3D" id="2.130.10.10">
    <property type="entry name" value="YVTN repeat-like/Quinoprotein amine dehydrogenase"/>
    <property type="match status" value="5"/>
</dbReference>
<keyword evidence="8" id="KW-1185">Reference proteome</keyword>
<dbReference type="Gene3D" id="3.40.50.300">
    <property type="entry name" value="P-loop containing nucleotide triphosphate hydrolases"/>
    <property type="match status" value="1"/>
</dbReference>
<evidence type="ECO:0000259" key="6">
    <source>
        <dbReference type="PROSITE" id="PS50988"/>
    </source>
</evidence>
<evidence type="ECO:0000313" key="7">
    <source>
        <dbReference type="EMBL" id="KAL0966294.1"/>
    </source>
</evidence>
<feature type="compositionally biased region" description="Polar residues" evidence="4">
    <location>
        <begin position="13"/>
        <end position="30"/>
    </location>
</feature>
<gene>
    <name evidence="7" type="ORF">UPYG_G00293480</name>
</gene>
<dbReference type="Pfam" id="PF19334">
    <property type="entry name" value="DUF5920"/>
    <property type="match status" value="1"/>
</dbReference>
<dbReference type="SMART" id="SM00320">
    <property type="entry name" value="WD40"/>
    <property type="match status" value="17"/>
</dbReference>
<dbReference type="Pfam" id="PF13271">
    <property type="entry name" value="DUF4062"/>
    <property type="match status" value="1"/>
</dbReference>
<feature type="region of interest" description="Disordered" evidence="4">
    <location>
        <begin position="136"/>
        <end position="166"/>
    </location>
</feature>
<dbReference type="SUPFAM" id="SSF50978">
    <property type="entry name" value="WD40 repeat-like"/>
    <property type="match status" value="3"/>
</dbReference>
<keyword evidence="1 3" id="KW-0853">WD repeat</keyword>
<evidence type="ECO:0000256" key="2">
    <source>
        <dbReference type="ARBA" id="ARBA00022737"/>
    </source>
</evidence>
<dbReference type="SUPFAM" id="SSF52540">
    <property type="entry name" value="P-loop containing nucleoside triphosphate hydrolases"/>
    <property type="match status" value="1"/>
</dbReference>
<feature type="region of interest" description="Disordered" evidence="4">
    <location>
        <begin position="9"/>
        <end position="30"/>
    </location>
</feature>
<dbReference type="CDD" id="cd00200">
    <property type="entry name" value="WD40"/>
    <property type="match status" value="2"/>
</dbReference>
<evidence type="ECO:0008006" key="9">
    <source>
        <dbReference type="Google" id="ProtNLM"/>
    </source>
</evidence>
<feature type="repeat" description="WD" evidence="3">
    <location>
        <begin position="1762"/>
        <end position="1803"/>
    </location>
</feature>
<dbReference type="InterPro" id="IPR036322">
    <property type="entry name" value="WD40_repeat_dom_sf"/>
</dbReference>
<feature type="domain" description="NACHT" evidence="5">
    <location>
        <begin position="1159"/>
        <end position="1362"/>
    </location>
</feature>
<dbReference type="PANTHER" id="PTHR44791:SF1">
    <property type="entry name" value="TELOMERASE PROTEIN COMPONENT 1"/>
    <property type="match status" value="1"/>
</dbReference>
<name>A0ABD0W572_UMBPY</name>
<feature type="repeat" description="WD" evidence="3">
    <location>
        <begin position="2519"/>
        <end position="2549"/>
    </location>
</feature>
<feature type="repeat" description="WD" evidence="3">
    <location>
        <begin position="1803"/>
        <end position="1835"/>
    </location>
</feature>
<dbReference type="Pfam" id="PF05731">
    <property type="entry name" value="TROVE"/>
    <property type="match status" value="1"/>
</dbReference>
<evidence type="ECO:0000259" key="5">
    <source>
        <dbReference type="PROSITE" id="PS50837"/>
    </source>
</evidence>
<dbReference type="InterPro" id="IPR019775">
    <property type="entry name" value="WD40_repeat_CS"/>
</dbReference>
<comment type="caution">
    <text evidence="7">The sequence shown here is derived from an EMBL/GenBank/DDBJ whole genome shotgun (WGS) entry which is preliminary data.</text>
</comment>
<evidence type="ECO:0000256" key="4">
    <source>
        <dbReference type="SAM" id="MobiDB-lite"/>
    </source>
</evidence>
<evidence type="ECO:0000313" key="8">
    <source>
        <dbReference type="Proteomes" id="UP001557470"/>
    </source>
</evidence>
<dbReference type="PROSITE" id="PS50837">
    <property type="entry name" value="NACHT"/>
    <property type="match status" value="1"/>
</dbReference>
<dbReference type="Gene3D" id="3.40.50.410">
    <property type="entry name" value="von Willebrand factor, type A domain"/>
    <property type="match status" value="1"/>
</dbReference>
<dbReference type="InterPro" id="IPR056828">
    <property type="entry name" value="Beta-prop_TEP1_C"/>
</dbReference>
<evidence type="ECO:0000256" key="1">
    <source>
        <dbReference type="ARBA" id="ARBA00022574"/>
    </source>
</evidence>
<dbReference type="SUPFAM" id="SSF140864">
    <property type="entry name" value="TROVE domain-like"/>
    <property type="match status" value="1"/>
</dbReference>
<dbReference type="PROSITE" id="PS50988">
    <property type="entry name" value="TROVE"/>
    <property type="match status" value="1"/>
</dbReference>
<dbReference type="InterPro" id="IPR008858">
    <property type="entry name" value="TROVE_dom"/>
</dbReference>
<feature type="domain" description="TROVE" evidence="6">
    <location>
        <begin position="215"/>
        <end position="659"/>
    </location>
</feature>
<feature type="repeat" description="WD" evidence="3">
    <location>
        <begin position="2078"/>
        <end position="2119"/>
    </location>
</feature>
<dbReference type="Pfam" id="PF05729">
    <property type="entry name" value="NACHT"/>
    <property type="match status" value="1"/>
</dbReference>
<keyword evidence="2" id="KW-0677">Repeat</keyword>
<sequence>MMKELSLLLPQGAQEQQATSGGLNPSNLGQSMENRFLVQSSGISQALSVPLSLESHPTSCSFLHPSRLTSTTSTLFSTNLSSLSLTSPSFAPSLLTSPLFTSPLVSTENKYLQRDSLLSSNSLSLSSSHPPPCVIQPPVSLPVLEVPDGMDGGRRQSASEDGLSYSEEISLDSDQGRLLAEEMEVSTQVDVLDMVLGQEELDQTVTIVEQEFGEKERGRDELAEEVKDKKYLLLNELCCSLVNKSVAPGQKDWDAEDSIWKKMQSLATDISTDDPQFLLKVAVYTRQELNIRITANFLLALAAHLPVTKPHVRRYFCAAVQLPSDWLEVVRIYSTCFSRSLPTCLKKALGDKFMQFTEYQLAKYNTRKHRCKHNCSKLKAKKPSSKQLEKWANMLGCDSTNLEKFLKMNEKVVVDKKQSDFSLKKMIRRLHIKQPAEHIMAILGKKYPGDPKAFSHSGLSGVWDRERAGQRMKLKQPDTWERKLCQEGNKAGTWEKLIDSNSLPFMAMLRNLRNMITQGISEAHHQKILDRLTSKKAVIQSRQFPFRFLSAYKVIVELNNIACAPEETKQSNNEILKSILKKMPKGKNFNHLDWETAGRKRQRVALGVPFVSRIYNMKKKQLQKASQITYSLELLGRYRKALETAVQISCHYNVPPLPGHTMIFFDANMRDNDTWSAAQDFCCPCDTEPEAEAEEVDVSEKKKEKDTASKQEVALLLSLMIGHSSEHAQLIQFDYWGCSEVTLKSKVLLENVSRVMKQVKDEENDDIQQESVSSFITRVMTQKKKVDNIIMVMDGSVYNGMDIVIDQYRKDVNKNALIIKIYFGKTYKEQTTDRNCVLIKGFSEQILRFVAERGSSRLLEHVENIDKLHHIPPPQGGAKDTEKELAISAIHATPKLRWRSVRVFVSSTFRDMQAERDVLVRIVFPELRRRAAQHCLYLQEVELRWGVTEEETGRIVELCLSEVCRSQLLLCLLGERYGLVPPHPVLPDLPQYSWLDSAPSGLSITEMEIRQFQALHPDTAQNHMFCYFRTPHLSRSVPVAWRADFAAESKEAESKMSELKRRILNSGAKVTEDYPCEWGGVVDGKPYVKGLEKFGKSVLQDLWGVLLKQYVEETDDTDSRSDLTAQEAHQDALQRQFFGRAKLLSAAAGKVKEAQVKGGLVLLEGGPGEGKTLFMAALANSLSTSFKSQTVPRGDVIFYSTAASQSACIVENLIRCLVQWLRRGKEDSPLPSSYKDLLAEFHSQLSGIRKDQPLALLVDGVEHVQDGRRQLVSDWIPQHLPQGVSLVLSVTSTSALLPVLTKKKGTVLFPLGQLSLPDRKEIVQKELGVYGKKLSDSAFNNQLQTLLMKKGAVSPLYLHLACEELRNFASFEKMKESLHVLPASLSELVHHSLSRLLSQYRGVGLGWALAAFTVSTTGLKESDLYAILNICNDLTSGCERATWHNILHLARKPKKRVPMAIFSHIVRSLHNLIDPSHCHGPDDLLTLTNPEVKLAFKKELLLPGEPDWTRGHLLMAAHLWEIADPQRTDTFLHCEASSILNLPFHLVRSGQWEAVRCLLSNYHFLFANVRHGLMHNLLETYSMFEKRSVSEGFGLSESSELMSDEAQSGLKGCLGFLQQHAPLLALWPALFLQQALNEPHHTAAHTWAESMMGKEGKGVRVMRWLNNVQDAQLKTSELVSTFPSEPTCVVVSPGGGLMVVGTGQGTLHLIHTDTGQEVRSLASSCDGISGCVFLREGIMGTTSFDGRIELWDVASGCRTALIDGHTNRITGSDVSADRKHLATVSLDLSLKVWSSPKGSLVTALSSPSPLNCVTFDPEGQVVAAGCWDGAVRLWNWLKGDVTTLCGHQRAVRSLSFSPSSSLLCSGCLSGEVRLWSVPASTCVGHYQAHSGSAEVLTFLQAGTVLLSASSDHTVELWSGGLGRSVTVFEEERQCVVQGGREMSITVPAALCVAVTGDYAAVGYHGDGLKLFHIESGEKKWASEDLQVSILCLMWLTAEEPEVLVAGGGDQQLRVWRKQEGGEVMVVQGCFGVQKGPILALAQNSSYLASASDDCSIVLWSVTELTSDPWVDPTVMSVLRGHNGGVTCLAFSTNGEELLSGGKDQALMVWNVSSSPAALTQSLPHCHADWITGCAWAPDCVVSCSSDCKIRLWDLQTGRNVREILGRSSLSAVCCMGEFLIAGCAKGDLHVWKWDSGFQISTISAHKSRIHQCFVINQSDKTKETKQEHIMVATASDDGTAKLWNPFQVQHHCTLQGHNGGIHAAVSTQNGAPAFLTVSEDRSLRSWSLATAMESPPTQRGTVASVCFSQSGDVLLSGYESGRVEIWKHNSVVGFQQVSDTGVTAMCSMPDGQFAVACWLCSVSVWKLQWNPEHTTASLLKVSTHSVPTLVRHLCYCSILLATCYDGSVIRVLTETDREIHKWKDEARILGLVANDEKSTWLLAEKNGKVMLGFLFTMGAQTDLYSSCGDIELDVDVTGGGAGGWITAVTVKRDFVVCGDSKGNMWFNQPPNVASWTQRRPAHSDRISVLRMTDHMIISASHDRTVKMWDRITKKQVGVFVCAGPVLLLEINPQCFTELVCGDALGQLYFLSWRE</sequence>
<feature type="repeat" description="WD" evidence="3">
    <location>
        <begin position="2123"/>
        <end position="2162"/>
    </location>
</feature>
<dbReference type="InterPro" id="IPR027417">
    <property type="entry name" value="P-loop_NTPase"/>
</dbReference>
<dbReference type="Gene3D" id="1.25.40.370">
    <property type="match status" value="1"/>
</dbReference>
<dbReference type="InterPro" id="IPR025139">
    <property type="entry name" value="DUF4062"/>
</dbReference>
<dbReference type="PROSITE" id="PS50082">
    <property type="entry name" value="WD_REPEATS_2"/>
    <property type="match status" value="7"/>
</dbReference>
<dbReference type="Pfam" id="PF25047">
    <property type="entry name" value="Beta-prop_TEP1_2nd"/>
    <property type="match status" value="1"/>
</dbReference>
<dbReference type="PROSITE" id="PS50294">
    <property type="entry name" value="WD_REPEATS_REGION"/>
    <property type="match status" value="6"/>
</dbReference>
<dbReference type="Pfam" id="PF25048">
    <property type="entry name" value="Beta-prop_TEP1_C"/>
    <property type="match status" value="1"/>
</dbReference>
<dbReference type="InterPro" id="IPR045804">
    <property type="entry name" value="DUF5920"/>
</dbReference>
<feature type="repeat" description="WD" evidence="3">
    <location>
        <begin position="1886"/>
        <end position="1918"/>
    </location>
</feature>
<organism evidence="7 8">
    <name type="scientific">Umbra pygmaea</name>
    <name type="common">Eastern mudminnow</name>
    <dbReference type="NCBI Taxonomy" id="75934"/>
    <lineage>
        <taxon>Eukaryota</taxon>
        <taxon>Metazoa</taxon>
        <taxon>Chordata</taxon>
        <taxon>Craniata</taxon>
        <taxon>Vertebrata</taxon>
        <taxon>Euteleostomi</taxon>
        <taxon>Actinopterygii</taxon>
        <taxon>Neopterygii</taxon>
        <taxon>Teleostei</taxon>
        <taxon>Protacanthopterygii</taxon>
        <taxon>Esociformes</taxon>
        <taxon>Umbridae</taxon>
        <taxon>Umbra</taxon>
    </lineage>
</organism>
<reference evidence="7 8" key="1">
    <citation type="submission" date="2024-06" db="EMBL/GenBank/DDBJ databases">
        <authorList>
            <person name="Pan Q."/>
            <person name="Wen M."/>
            <person name="Jouanno E."/>
            <person name="Zahm M."/>
            <person name="Klopp C."/>
            <person name="Cabau C."/>
            <person name="Louis A."/>
            <person name="Berthelot C."/>
            <person name="Parey E."/>
            <person name="Roest Crollius H."/>
            <person name="Montfort J."/>
            <person name="Robinson-Rechavi M."/>
            <person name="Bouchez O."/>
            <person name="Lampietro C."/>
            <person name="Lopez Roques C."/>
            <person name="Donnadieu C."/>
            <person name="Postlethwait J."/>
            <person name="Bobe J."/>
            <person name="Verreycken H."/>
            <person name="Guiguen Y."/>
        </authorList>
    </citation>
    <scope>NUCLEOTIDE SEQUENCE [LARGE SCALE GENOMIC DNA]</scope>
    <source>
        <strain evidence="7">Up_M1</strain>
        <tissue evidence="7">Testis</tissue>
    </source>
</reference>